<protein>
    <submittedName>
        <fullName evidence="13">Putative TonB-dependent receptor</fullName>
    </submittedName>
</protein>
<evidence type="ECO:0000256" key="9">
    <source>
        <dbReference type="RuleBase" id="RU003357"/>
    </source>
</evidence>
<keyword evidence="5 9" id="KW-0798">TonB box</keyword>
<comment type="caution">
    <text evidence="13">The sequence shown here is derived from an EMBL/GenBank/DDBJ whole genome shotgun (WGS) entry which is preliminary data.</text>
</comment>
<dbReference type="GO" id="GO:0015344">
    <property type="term" value="F:siderophore uptake transmembrane transporter activity"/>
    <property type="evidence" value="ECO:0007669"/>
    <property type="project" value="TreeGrafter"/>
</dbReference>
<reference evidence="13 14" key="1">
    <citation type="submission" date="2014-02" db="EMBL/GenBank/DDBJ databases">
        <title>Whole genome sequence of Sphingobium chlorophenolicum NBRC 16172.</title>
        <authorList>
            <person name="Gan H.M."/>
            <person name="Gan H.Y."/>
            <person name="Chew T.H."/>
            <person name="Savka M.A."/>
        </authorList>
    </citation>
    <scope>NUCLEOTIDE SEQUENCE [LARGE SCALE GENOMIC DNA]</scope>
    <source>
        <strain evidence="13 14">NBRC 16172</strain>
    </source>
</reference>
<comment type="subcellular location">
    <subcellularLocation>
        <location evidence="1 8">Cell outer membrane</location>
        <topology evidence="1 8">Multi-pass membrane protein</topology>
    </subcellularLocation>
</comment>
<dbReference type="SUPFAM" id="SSF56935">
    <property type="entry name" value="Porins"/>
    <property type="match status" value="1"/>
</dbReference>
<dbReference type="InterPro" id="IPR037066">
    <property type="entry name" value="Plug_dom_sf"/>
</dbReference>
<keyword evidence="7 8" id="KW-0998">Cell outer membrane</keyword>
<dbReference type="GO" id="GO:0009279">
    <property type="term" value="C:cell outer membrane"/>
    <property type="evidence" value="ECO:0007669"/>
    <property type="project" value="UniProtKB-SubCell"/>
</dbReference>
<comment type="similarity">
    <text evidence="8 9">Belongs to the TonB-dependent receptor family.</text>
</comment>
<dbReference type="Gene3D" id="2.40.170.20">
    <property type="entry name" value="TonB-dependent receptor, beta-barrel domain"/>
    <property type="match status" value="1"/>
</dbReference>
<evidence type="ECO:0000256" key="5">
    <source>
        <dbReference type="ARBA" id="ARBA00023077"/>
    </source>
</evidence>
<accession>A0A081RK93</accession>
<dbReference type="AlphaFoldDB" id="A0A081RK93"/>
<dbReference type="InterPro" id="IPR039426">
    <property type="entry name" value="TonB-dep_rcpt-like"/>
</dbReference>
<feature type="domain" description="TonB-dependent receptor-like beta-barrel" evidence="11">
    <location>
        <begin position="249"/>
        <end position="703"/>
    </location>
</feature>
<keyword evidence="13" id="KW-0675">Receptor</keyword>
<dbReference type="PATRIC" id="fig|46429.4.peg.253"/>
<evidence type="ECO:0000256" key="1">
    <source>
        <dbReference type="ARBA" id="ARBA00004571"/>
    </source>
</evidence>
<dbReference type="EMBL" id="JFHR01000001">
    <property type="protein sequence ID" value="KEQ55616.1"/>
    <property type="molecule type" value="Genomic_DNA"/>
</dbReference>
<dbReference type="eggNOG" id="COG4771">
    <property type="taxonomic scope" value="Bacteria"/>
</dbReference>
<name>A0A081RK93_SPHCR</name>
<dbReference type="PANTHER" id="PTHR30069:SF49">
    <property type="entry name" value="OUTER MEMBRANE PROTEIN C"/>
    <property type="match status" value="1"/>
</dbReference>
<dbReference type="InterPro" id="IPR000531">
    <property type="entry name" value="Beta-barrel_TonB"/>
</dbReference>
<feature type="domain" description="TonB-dependent receptor plug" evidence="12">
    <location>
        <begin position="89"/>
        <end position="179"/>
    </location>
</feature>
<evidence type="ECO:0000313" key="14">
    <source>
        <dbReference type="Proteomes" id="UP000028411"/>
    </source>
</evidence>
<organism evidence="13 14">
    <name type="scientific">Sphingobium chlorophenolicum</name>
    <dbReference type="NCBI Taxonomy" id="46429"/>
    <lineage>
        <taxon>Bacteria</taxon>
        <taxon>Pseudomonadati</taxon>
        <taxon>Pseudomonadota</taxon>
        <taxon>Alphaproteobacteria</taxon>
        <taxon>Sphingomonadales</taxon>
        <taxon>Sphingomonadaceae</taxon>
        <taxon>Sphingobium</taxon>
    </lineage>
</organism>
<keyword evidence="2 8" id="KW-0813">Transport</keyword>
<keyword evidence="4 8" id="KW-0812">Transmembrane</keyword>
<evidence type="ECO:0000256" key="2">
    <source>
        <dbReference type="ARBA" id="ARBA00022448"/>
    </source>
</evidence>
<dbReference type="Pfam" id="PF07715">
    <property type="entry name" value="Plug"/>
    <property type="match status" value="1"/>
</dbReference>
<evidence type="ECO:0000259" key="12">
    <source>
        <dbReference type="Pfam" id="PF07715"/>
    </source>
</evidence>
<evidence type="ECO:0000256" key="3">
    <source>
        <dbReference type="ARBA" id="ARBA00022452"/>
    </source>
</evidence>
<keyword evidence="3 8" id="KW-1134">Transmembrane beta strand</keyword>
<dbReference type="PROSITE" id="PS52016">
    <property type="entry name" value="TONB_DEPENDENT_REC_3"/>
    <property type="match status" value="1"/>
</dbReference>
<evidence type="ECO:0000256" key="6">
    <source>
        <dbReference type="ARBA" id="ARBA00023136"/>
    </source>
</evidence>
<evidence type="ECO:0000256" key="7">
    <source>
        <dbReference type="ARBA" id="ARBA00023237"/>
    </source>
</evidence>
<evidence type="ECO:0000256" key="8">
    <source>
        <dbReference type="PROSITE-ProRule" id="PRU01360"/>
    </source>
</evidence>
<feature type="compositionally biased region" description="Polar residues" evidence="10">
    <location>
        <begin position="67"/>
        <end position="77"/>
    </location>
</feature>
<evidence type="ECO:0000256" key="10">
    <source>
        <dbReference type="SAM" id="MobiDB-lite"/>
    </source>
</evidence>
<dbReference type="PANTHER" id="PTHR30069">
    <property type="entry name" value="TONB-DEPENDENT OUTER MEMBRANE RECEPTOR"/>
    <property type="match status" value="1"/>
</dbReference>
<dbReference type="Gene3D" id="2.170.130.10">
    <property type="entry name" value="TonB-dependent receptor, plug domain"/>
    <property type="match status" value="1"/>
</dbReference>
<gene>
    <name evidence="13" type="ORF">BV95_00255</name>
</gene>
<sequence length="744" mass="79745">MTIMLDSAHCAATTMPAFARSTSKQPTFKVRLAGSFAFPALVAVLAGAPISRAFAQDGTPLPEVDVSSASEAGSTVSGERLSPSRLRDLQVGSSDTAAILQSVPGVSGYGAGGFSTLPVIRGLEAQRLTVLVDGVAIASACPNDMNPPLSYTDPQTVSAIDVITGVSPVSYGGDSIGGIIRVESAPPRFAKQGETLLTGETSAFYRSNGDGFGGALSVTAASDKVSLTYNGSYTQADNFKGGGSLGVVRSSEYAKTDHSLNLAAQVSNGLIELKGGYHFAPYEGFPNQYMDMTSNKSWFLNGHYAGVFDWGNLDVRASWRDTDHVMNFLADKGGTATGGMPMNTEVHSASYTVQADILLGGGTLRLGSEFQHQWLNDYWPPVVGNMMMGPNAFINVNGAKRDRLGTFLEWETRWDSGFSLIAGIRNDQVWMNTGKVAPYGTGMMQMADVMAAAAFNKADRKRHDSNWSGSLLVRYALSDGADIEIGYARKVRSPNIYERYSWGRGSMASRMIGWFGDGNGYVGNLDLRPEKADTLSAALAISGGGKDGWSFKIAPYYTHVDEYIDAFKLADFTDMMGSPTGFVQLQFANQKAEIYGIDISGAVPLWSSSSAGTARLTARASWLHGQNLTDHAPLYHQMPFNAALSLEHRIGGLETRIDLDIVTEKDRADPTRNEPRTGSYALLNVQLAYRIDKVRLTLGADNLFDKAYYAPLSGMSLGDLKATGVRRPVPGRGRSVNAGITIAF</sequence>
<dbReference type="InterPro" id="IPR036942">
    <property type="entry name" value="Beta-barrel_TonB_sf"/>
</dbReference>
<proteinExistence type="inferred from homology"/>
<dbReference type="GO" id="GO:0044718">
    <property type="term" value="P:siderophore transmembrane transport"/>
    <property type="evidence" value="ECO:0007669"/>
    <property type="project" value="TreeGrafter"/>
</dbReference>
<evidence type="ECO:0000256" key="4">
    <source>
        <dbReference type="ARBA" id="ARBA00022692"/>
    </source>
</evidence>
<feature type="region of interest" description="Disordered" evidence="10">
    <location>
        <begin position="62"/>
        <end position="85"/>
    </location>
</feature>
<dbReference type="InterPro" id="IPR012910">
    <property type="entry name" value="Plug_dom"/>
</dbReference>
<evidence type="ECO:0000259" key="11">
    <source>
        <dbReference type="Pfam" id="PF00593"/>
    </source>
</evidence>
<dbReference type="Pfam" id="PF00593">
    <property type="entry name" value="TonB_dep_Rec_b-barrel"/>
    <property type="match status" value="1"/>
</dbReference>
<evidence type="ECO:0000313" key="13">
    <source>
        <dbReference type="EMBL" id="KEQ55616.1"/>
    </source>
</evidence>
<keyword evidence="6 8" id="KW-0472">Membrane</keyword>
<dbReference type="Proteomes" id="UP000028411">
    <property type="component" value="Unassembled WGS sequence"/>
</dbReference>